<name>A0A5J9T1V5_9POAL</name>
<evidence type="ECO:0000256" key="2">
    <source>
        <dbReference type="SAM" id="SignalP"/>
    </source>
</evidence>
<feature type="non-terminal residue" evidence="3">
    <location>
        <position position="1"/>
    </location>
</feature>
<feature type="region of interest" description="Disordered" evidence="1">
    <location>
        <begin position="30"/>
        <end position="59"/>
    </location>
</feature>
<sequence>DRPRIAGRLAATACSRLLLVSNGALAVPGAPPQGPHAAAPKSRASPHSPPVQHVASGSGTAKRRWLLPLAPATLLPLLKGSFRSTNKRSKLLAGQNCAGFLALLVVTAYDTLPRSQAKAGMQHGSAILMRYRASFIINFQWIEKGILMS</sequence>
<evidence type="ECO:0000313" key="3">
    <source>
        <dbReference type="EMBL" id="TVU04831.1"/>
    </source>
</evidence>
<proteinExistence type="predicted"/>
<accession>A0A5J9T1V5</accession>
<dbReference type="AlphaFoldDB" id="A0A5J9T1V5"/>
<dbReference type="Proteomes" id="UP000324897">
    <property type="component" value="Unassembled WGS sequence"/>
</dbReference>
<dbReference type="Gramene" id="TVU04831">
    <property type="protein sequence ID" value="TVU04831"/>
    <property type="gene ID" value="EJB05_47966"/>
</dbReference>
<keyword evidence="2" id="KW-0732">Signal</keyword>
<keyword evidence="4" id="KW-1185">Reference proteome</keyword>
<reference evidence="3 4" key="1">
    <citation type="journal article" date="2019" name="Sci. Rep.">
        <title>A high-quality genome of Eragrostis curvula grass provides insights into Poaceae evolution and supports new strategies to enhance forage quality.</title>
        <authorList>
            <person name="Carballo J."/>
            <person name="Santos B.A.C.M."/>
            <person name="Zappacosta D."/>
            <person name="Garbus I."/>
            <person name="Selva J.P."/>
            <person name="Gallo C.A."/>
            <person name="Diaz A."/>
            <person name="Albertini E."/>
            <person name="Caccamo M."/>
            <person name="Echenique V."/>
        </authorList>
    </citation>
    <scope>NUCLEOTIDE SEQUENCE [LARGE SCALE GENOMIC DNA]</scope>
    <source>
        <strain evidence="4">cv. Victoria</strain>
        <tissue evidence="3">Leaf</tissue>
    </source>
</reference>
<evidence type="ECO:0000313" key="4">
    <source>
        <dbReference type="Proteomes" id="UP000324897"/>
    </source>
</evidence>
<feature type="signal peptide" evidence="2">
    <location>
        <begin position="1"/>
        <end position="26"/>
    </location>
</feature>
<protein>
    <submittedName>
        <fullName evidence="3">Uncharacterized protein</fullName>
    </submittedName>
</protein>
<feature type="chain" id="PRO_5023907055" evidence="2">
    <location>
        <begin position="27"/>
        <end position="149"/>
    </location>
</feature>
<comment type="caution">
    <text evidence="3">The sequence shown here is derived from an EMBL/GenBank/DDBJ whole genome shotgun (WGS) entry which is preliminary data.</text>
</comment>
<evidence type="ECO:0000256" key="1">
    <source>
        <dbReference type="SAM" id="MobiDB-lite"/>
    </source>
</evidence>
<dbReference type="EMBL" id="RWGY01000051">
    <property type="protein sequence ID" value="TVU04831.1"/>
    <property type="molecule type" value="Genomic_DNA"/>
</dbReference>
<gene>
    <name evidence="3" type="ORF">EJB05_47966</name>
</gene>
<organism evidence="3 4">
    <name type="scientific">Eragrostis curvula</name>
    <name type="common">weeping love grass</name>
    <dbReference type="NCBI Taxonomy" id="38414"/>
    <lineage>
        <taxon>Eukaryota</taxon>
        <taxon>Viridiplantae</taxon>
        <taxon>Streptophyta</taxon>
        <taxon>Embryophyta</taxon>
        <taxon>Tracheophyta</taxon>
        <taxon>Spermatophyta</taxon>
        <taxon>Magnoliopsida</taxon>
        <taxon>Liliopsida</taxon>
        <taxon>Poales</taxon>
        <taxon>Poaceae</taxon>
        <taxon>PACMAD clade</taxon>
        <taxon>Chloridoideae</taxon>
        <taxon>Eragrostideae</taxon>
        <taxon>Eragrostidinae</taxon>
        <taxon>Eragrostis</taxon>
    </lineage>
</organism>